<dbReference type="EMBL" id="JAYJJT010000020">
    <property type="protein sequence ID" value="MEB3051358.1"/>
    <property type="molecule type" value="Genomic_DNA"/>
</dbReference>
<evidence type="ECO:0000313" key="1">
    <source>
        <dbReference type="EMBL" id="MEB3051358.1"/>
    </source>
</evidence>
<evidence type="ECO:0000313" key="2">
    <source>
        <dbReference type="Proteomes" id="UP001299046"/>
    </source>
</evidence>
<name>A0ABU5YMS7_9MYCO</name>
<dbReference type="Gene3D" id="2.30.30.110">
    <property type="match status" value="1"/>
</dbReference>
<organism evidence="1 2">
    <name type="scientific">[Mycobacterium] zoologicum</name>
    <dbReference type="NCBI Taxonomy" id="2872311"/>
    <lineage>
        <taxon>Bacteria</taxon>
        <taxon>Bacillati</taxon>
        <taxon>Actinomycetota</taxon>
        <taxon>Actinomycetes</taxon>
        <taxon>Mycobacteriales</taxon>
        <taxon>Mycobacteriaceae</taxon>
        <taxon>Mycolicibacter</taxon>
    </lineage>
</organism>
<dbReference type="Proteomes" id="UP001299046">
    <property type="component" value="Unassembled WGS sequence"/>
</dbReference>
<protein>
    <submittedName>
        <fullName evidence="1">Type II toxin-antitoxin system PemK/MazF family toxin</fullName>
    </submittedName>
</protein>
<comment type="caution">
    <text evidence="1">The sequence shown here is derived from an EMBL/GenBank/DDBJ whole genome shotgun (WGS) entry which is preliminary data.</text>
</comment>
<keyword evidence="2" id="KW-1185">Reference proteome</keyword>
<dbReference type="RefSeq" id="WP_255612433.1">
    <property type="nucleotide sequence ID" value="NZ_JAYJJT010000020.1"/>
</dbReference>
<sequence>MVDKITTVRRSNLGIRIGRVSTTLMAEIERSLMVFLGLAA</sequence>
<accession>A0ABU5YMS7</accession>
<dbReference type="InterPro" id="IPR011067">
    <property type="entry name" value="Plasmid_toxin/cell-grow_inhib"/>
</dbReference>
<gene>
    <name evidence="1" type="ORF">KV112_16710</name>
</gene>
<dbReference type="SUPFAM" id="SSF50118">
    <property type="entry name" value="Cell growth inhibitor/plasmid maintenance toxic component"/>
    <property type="match status" value="1"/>
</dbReference>
<proteinExistence type="predicted"/>
<reference evidence="1 2" key="1">
    <citation type="submission" date="2023-12" db="EMBL/GenBank/DDBJ databases">
        <title>Description of new species of Mycobacterium terrae complex isolated from sewage at the Sao Paulo Zoological Park Foundation in Brazil.</title>
        <authorList>
            <person name="Romagnoli C.L."/>
            <person name="Conceicao E.C."/>
            <person name="Machado E."/>
            <person name="Barreto L.B.P.F."/>
            <person name="Sharma A."/>
            <person name="Silva N.M."/>
            <person name="Marques L.E."/>
            <person name="Juliana M.A."/>
            <person name="Lourenco M.C.S."/>
            <person name="Digiampietri L.A."/>
            <person name="Suffys P.N."/>
            <person name="Viana-Niero C."/>
        </authorList>
    </citation>
    <scope>NUCLEOTIDE SEQUENCE [LARGE SCALE GENOMIC DNA]</scope>
    <source>
        <strain evidence="1 2">MYC123</strain>
    </source>
</reference>